<name>A0A814HBT5_ADIRI</name>
<evidence type="ECO:0000256" key="7">
    <source>
        <dbReference type="ARBA" id="ARBA00022833"/>
    </source>
</evidence>
<dbReference type="InterPro" id="IPR007808">
    <property type="entry name" value="Elf1"/>
</dbReference>
<dbReference type="PANTHER" id="PTHR20934:SF0">
    <property type="entry name" value="TRANSCRIPTION ELONGATION FACTOR 1 HOMOLOG"/>
    <property type="match status" value="1"/>
</dbReference>
<evidence type="ECO:0000256" key="3">
    <source>
        <dbReference type="ARBA" id="ARBA00009730"/>
    </source>
</evidence>
<dbReference type="SUPFAM" id="SSF57783">
    <property type="entry name" value="Zinc beta-ribbon"/>
    <property type="match status" value="1"/>
</dbReference>
<dbReference type="GO" id="GO:0008270">
    <property type="term" value="F:zinc ion binding"/>
    <property type="evidence" value="ECO:0007669"/>
    <property type="project" value="UniProtKB-KW"/>
</dbReference>
<keyword evidence="6 11" id="KW-0863">Zinc-finger</keyword>
<evidence type="ECO:0000313" key="14">
    <source>
        <dbReference type="Proteomes" id="UP000663828"/>
    </source>
</evidence>
<comment type="function">
    <text evidence="1 11">Transcription elongation factor implicated in the maintenance of proper chromatin structure in actively transcribed regions.</text>
</comment>
<keyword evidence="8 11" id="KW-0805">Transcription regulation</keyword>
<dbReference type="GO" id="GO:0008023">
    <property type="term" value="C:transcription elongation factor complex"/>
    <property type="evidence" value="ECO:0007669"/>
    <property type="project" value="TreeGrafter"/>
</dbReference>
<sequence length="84" mass="9706">MGKRKSKRKAPPKQKRVDTLSLVFSCPFCSHDRSCEVKIDRKASVGTIECRMCQEQYSTSVHYLSEPIDVYNSWIDACEEQNCE</sequence>
<keyword evidence="7 11" id="KW-0862">Zinc</keyword>
<dbReference type="OrthoDB" id="445983at2759"/>
<evidence type="ECO:0000313" key="13">
    <source>
        <dbReference type="EMBL" id="CAF1304502.1"/>
    </source>
</evidence>
<dbReference type="Proteomes" id="UP000663852">
    <property type="component" value="Unassembled WGS sequence"/>
</dbReference>
<dbReference type="AlphaFoldDB" id="A0A814HBT5"/>
<evidence type="ECO:0000256" key="11">
    <source>
        <dbReference type="RuleBase" id="RU364033"/>
    </source>
</evidence>
<dbReference type="Proteomes" id="UP000663828">
    <property type="component" value="Unassembled WGS sequence"/>
</dbReference>
<evidence type="ECO:0000256" key="8">
    <source>
        <dbReference type="ARBA" id="ARBA00023015"/>
    </source>
</evidence>
<evidence type="ECO:0000256" key="1">
    <source>
        <dbReference type="ARBA" id="ARBA00003357"/>
    </source>
</evidence>
<dbReference type="GO" id="GO:0006368">
    <property type="term" value="P:transcription elongation by RNA polymerase II"/>
    <property type="evidence" value="ECO:0007669"/>
    <property type="project" value="TreeGrafter"/>
</dbReference>
<organism evidence="12 15">
    <name type="scientific">Adineta ricciae</name>
    <name type="common">Rotifer</name>
    <dbReference type="NCBI Taxonomy" id="249248"/>
    <lineage>
        <taxon>Eukaryota</taxon>
        <taxon>Metazoa</taxon>
        <taxon>Spiralia</taxon>
        <taxon>Gnathifera</taxon>
        <taxon>Rotifera</taxon>
        <taxon>Eurotatoria</taxon>
        <taxon>Bdelloidea</taxon>
        <taxon>Adinetida</taxon>
        <taxon>Adinetidae</taxon>
        <taxon>Adineta</taxon>
    </lineage>
</organism>
<comment type="subcellular location">
    <subcellularLocation>
        <location evidence="2 11">Nucleus</location>
    </subcellularLocation>
</comment>
<comment type="similarity">
    <text evidence="3 11">Belongs to the ELOF1 family.</text>
</comment>
<evidence type="ECO:0000256" key="6">
    <source>
        <dbReference type="ARBA" id="ARBA00022771"/>
    </source>
</evidence>
<evidence type="ECO:0000256" key="5">
    <source>
        <dbReference type="ARBA" id="ARBA00022723"/>
    </source>
</evidence>
<protein>
    <recommendedName>
        <fullName evidence="4 11">Transcription elongation factor 1 homolog</fullName>
    </recommendedName>
</protein>
<evidence type="ECO:0000256" key="2">
    <source>
        <dbReference type="ARBA" id="ARBA00004123"/>
    </source>
</evidence>
<dbReference type="EMBL" id="CAJNOJ010000064">
    <property type="protein sequence ID" value="CAF1007944.1"/>
    <property type="molecule type" value="Genomic_DNA"/>
</dbReference>
<evidence type="ECO:0000313" key="15">
    <source>
        <dbReference type="Proteomes" id="UP000663852"/>
    </source>
</evidence>
<dbReference type="InterPro" id="IPR038567">
    <property type="entry name" value="T_Elf1_sf"/>
</dbReference>
<dbReference type="GO" id="GO:0000993">
    <property type="term" value="F:RNA polymerase II complex binding"/>
    <property type="evidence" value="ECO:0007669"/>
    <property type="project" value="TreeGrafter"/>
</dbReference>
<dbReference type="Pfam" id="PF05129">
    <property type="entry name" value="Zn_ribbon_Elf1"/>
    <property type="match status" value="1"/>
</dbReference>
<dbReference type="EMBL" id="CAJNOR010002511">
    <property type="protein sequence ID" value="CAF1304502.1"/>
    <property type="molecule type" value="Genomic_DNA"/>
</dbReference>
<keyword evidence="5 11" id="KW-0479">Metal-binding</keyword>
<evidence type="ECO:0000256" key="4">
    <source>
        <dbReference type="ARBA" id="ARBA00014973"/>
    </source>
</evidence>
<evidence type="ECO:0000256" key="10">
    <source>
        <dbReference type="ARBA" id="ARBA00023242"/>
    </source>
</evidence>
<reference evidence="12" key="1">
    <citation type="submission" date="2021-02" db="EMBL/GenBank/DDBJ databases">
        <authorList>
            <person name="Nowell W R."/>
        </authorList>
    </citation>
    <scope>NUCLEOTIDE SEQUENCE</scope>
</reference>
<keyword evidence="10 11" id="KW-0539">Nucleus</keyword>
<dbReference type="PANTHER" id="PTHR20934">
    <property type="entry name" value="TRANSCRIPTION ELONGATION FACTOR 1 HOMOLOG"/>
    <property type="match status" value="1"/>
</dbReference>
<evidence type="ECO:0000256" key="9">
    <source>
        <dbReference type="ARBA" id="ARBA00023163"/>
    </source>
</evidence>
<accession>A0A814HBT5</accession>
<dbReference type="Gene3D" id="2.20.25.190">
    <property type="match status" value="1"/>
</dbReference>
<comment type="caution">
    <text evidence="12">The sequence shown here is derived from an EMBL/GenBank/DDBJ whole genome shotgun (WGS) entry which is preliminary data.</text>
</comment>
<evidence type="ECO:0000313" key="12">
    <source>
        <dbReference type="EMBL" id="CAF1007944.1"/>
    </source>
</evidence>
<keyword evidence="9 11" id="KW-0804">Transcription</keyword>
<keyword evidence="14" id="KW-1185">Reference proteome</keyword>
<dbReference type="FunFam" id="2.20.25.190:FF:000001">
    <property type="entry name" value="Transcription elongation factor 1 homolog"/>
    <property type="match status" value="1"/>
</dbReference>
<gene>
    <name evidence="12" type="ORF">EDS130_LOCUS15232</name>
    <name evidence="13" type="ORF">XAT740_LOCUS29042</name>
</gene>
<proteinExistence type="inferred from homology"/>